<feature type="region of interest" description="Disordered" evidence="1">
    <location>
        <begin position="303"/>
        <end position="334"/>
    </location>
</feature>
<keyword evidence="2" id="KW-1185">Reference proteome</keyword>
<dbReference type="Proteomes" id="UP001652581">
    <property type="component" value="Unplaced"/>
</dbReference>
<reference evidence="3" key="1">
    <citation type="submission" date="2025-08" db="UniProtKB">
        <authorList>
            <consortium name="RefSeq"/>
        </authorList>
    </citation>
    <scope>IDENTIFICATION</scope>
</reference>
<sequence length="426" mass="43969">MTCAQYAAWSPAQSLDVSTSVGCGLSRRDGDSAPTLRQSAPSGALILYHPAPRQPNTGDSGAKAEIVPACFPACKRGICTLPKVVLSDNTWGCLVPRATGNLAPRGGNGSDTRSCSAEASDGGLDQGGKTSAAGLEGLQKGTEAGLLPPSGCRRGKSFSLHLRYDPPLSRVLPSLCSSCPSVSPHCYPPLHPLSSSPSLAVQPSLTEPRADCWSSCACAVGAIWSAGWKLHLQARDLPKGFSAVSPGRPLSPAWGRGLLLWNCKLGGPRERGQEAAGGRSACHSPPGRQLACVQLNCSGQTTLPAPPAPAPRSHLSRSRCAPATSHPAGIPSVRGWRPLPLSHPRVLSSRAASPRPPARPRPWAGCVPGGRGLRTWTGAGGWGWGLGWSSSGPADSVSTASAFPFPLSEDQISGVGAAPWAESLRL</sequence>
<accession>A0ABM5CXM4</accession>
<protein>
    <submittedName>
        <fullName evidence="3">Uncharacterized protein</fullName>
    </submittedName>
</protein>
<evidence type="ECO:0000256" key="1">
    <source>
        <dbReference type="SAM" id="MobiDB-lite"/>
    </source>
</evidence>
<dbReference type="GeneID" id="140693433"/>
<gene>
    <name evidence="3" type="primary">LOC140693433</name>
</gene>
<evidence type="ECO:0000313" key="2">
    <source>
        <dbReference type="Proteomes" id="UP001652581"/>
    </source>
</evidence>
<feature type="region of interest" description="Disordered" evidence="1">
    <location>
        <begin position="102"/>
        <end position="133"/>
    </location>
</feature>
<evidence type="ECO:0000313" key="3">
    <source>
        <dbReference type="RefSeq" id="XP_072813402.1"/>
    </source>
</evidence>
<name>A0ABM5CXM4_VICPA</name>
<dbReference type="RefSeq" id="XP_072813402.1">
    <property type="nucleotide sequence ID" value="XM_072957301.1"/>
</dbReference>
<feature type="region of interest" description="Disordered" evidence="1">
    <location>
        <begin position="347"/>
        <end position="366"/>
    </location>
</feature>
<proteinExistence type="predicted"/>
<organism evidence="2 3">
    <name type="scientific">Vicugna pacos</name>
    <name type="common">Alpaca</name>
    <name type="synonym">Lama pacos</name>
    <dbReference type="NCBI Taxonomy" id="30538"/>
    <lineage>
        <taxon>Eukaryota</taxon>
        <taxon>Metazoa</taxon>
        <taxon>Chordata</taxon>
        <taxon>Craniata</taxon>
        <taxon>Vertebrata</taxon>
        <taxon>Euteleostomi</taxon>
        <taxon>Mammalia</taxon>
        <taxon>Eutheria</taxon>
        <taxon>Laurasiatheria</taxon>
        <taxon>Artiodactyla</taxon>
        <taxon>Tylopoda</taxon>
        <taxon>Camelidae</taxon>
        <taxon>Vicugna</taxon>
    </lineage>
</organism>